<dbReference type="Proteomes" id="UP000784294">
    <property type="component" value="Unassembled WGS sequence"/>
</dbReference>
<reference evidence="2" key="1">
    <citation type="submission" date="2018-11" db="EMBL/GenBank/DDBJ databases">
        <authorList>
            <consortium name="Pathogen Informatics"/>
        </authorList>
    </citation>
    <scope>NUCLEOTIDE SEQUENCE</scope>
</reference>
<organism evidence="2 3">
    <name type="scientific">Protopolystoma xenopodis</name>
    <dbReference type="NCBI Taxonomy" id="117903"/>
    <lineage>
        <taxon>Eukaryota</taxon>
        <taxon>Metazoa</taxon>
        <taxon>Spiralia</taxon>
        <taxon>Lophotrochozoa</taxon>
        <taxon>Platyhelminthes</taxon>
        <taxon>Monogenea</taxon>
        <taxon>Polyopisthocotylea</taxon>
        <taxon>Polystomatidea</taxon>
        <taxon>Polystomatidae</taxon>
        <taxon>Protopolystoma</taxon>
    </lineage>
</organism>
<proteinExistence type="predicted"/>
<dbReference type="EMBL" id="CAAALY010280124">
    <property type="protein sequence ID" value="VEL43284.1"/>
    <property type="molecule type" value="Genomic_DNA"/>
</dbReference>
<comment type="caution">
    <text evidence="2">The sequence shown here is derived from an EMBL/GenBank/DDBJ whole genome shotgun (WGS) entry which is preliminary data.</text>
</comment>
<feature type="compositionally biased region" description="Basic and acidic residues" evidence="1">
    <location>
        <begin position="44"/>
        <end position="59"/>
    </location>
</feature>
<protein>
    <submittedName>
        <fullName evidence="2">Uncharacterized protein</fullName>
    </submittedName>
</protein>
<gene>
    <name evidence="2" type="ORF">PXEA_LOCUS36724</name>
</gene>
<keyword evidence="3" id="KW-1185">Reference proteome</keyword>
<feature type="region of interest" description="Disordered" evidence="1">
    <location>
        <begin position="37"/>
        <end position="78"/>
    </location>
</feature>
<sequence length="124" mass="13979">MIHGLEQSCTNRGLGGLSSLMMILQIAHTHFWDPATGMQKARKQIHDESKPTQRGKIDSIEQQDTRGQAGFLSETSPQLDSANAETQDIFFQEPEEPKLVSTVSKYANIFLIYIAKRKNDPKFN</sequence>
<accession>A0A448XRS1</accession>
<evidence type="ECO:0000313" key="2">
    <source>
        <dbReference type="EMBL" id="VEL43284.1"/>
    </source>
</evidence>
<name>A0A448XRS1_9PLAT</name>
<evidence type="ECO:0000313" key="3">
    <source>
        <dbReference type="Proteomes" id="UP000784294"/>
    </source>
</evidence>
<evidence type="ECO:0000256" key="1">
    <source>
        <dbReference type="SAM" id="MobiDB-lite"/>
    </source>
</evidence>
<dbReference type="AlphaFoldDB" id="A0A448XRS1"/>